<evidence type="ECO:0000256" key="5">
    <source>
        <dbReference type="ARBA" id="ARBA00023002"/>
    </source>
</evidence>
<dbReference type="SMART" id="SM00859">
    <property type="entry name" value="Semialdhyde_dh"/>
    <property type="match status" value="1"/>
</dbReference>
<dbReference type="Gene3D" id="3.40.50.720">
    <property type="entry name" value="NAD(P)-binding Rossmann-like Domain"/>
    <property type="match status" value="1"/>
</dbReference>
<keyword evidence="3" id="KW-0028">Amino-acid biosynthesis</keyword>
<dbReference type="InterPro" id="IPR050085">
    <property type="entry name" value="AGPR"/>
</dbReference>
<dbReference type="CDD" id="cd23935">
    <property type="entry name" value="AGPR_2_C"/>
    <property type="match status" value="1"/>
</dbReference>
<keyword evidence="4" id="KW-0521">NADP</keyword>
<dbReference type="EMBL" id="MLJW01000305">
    <property type="protein sequence ID" value="OIQ90083.1"/>
    <property type="molecule type" value="Genomic_DNA"/>
</dbReference>
<dbReference type="GO" id="GO:0051287">
    <property type="term" value="F:NAD binding"/>
    <property type="evidence" value="ECO:0007669"/>
    <property type="project" value="InterPro"/>
</dbReference>
<evidence type="ECO:0000256" key="1">
    <source>
        <dbReference type="ARBA" id="ARBA00022490"/>
    </source>
</evidence>
<dbReference type="GO" id="GO:0006526">
    <property type="term" value="P:L-arginine biosynthetic process"/>
    <property type="evidence" value="ECO:0007669"/>
    <property type="project" value="UniProtKB-KW"/>
</dbReference>
<comment type="caution">
    <text evidence="7">The sequence shown here is derived from an EMBL/GenBank/DDBJ whole genome shotgun (WGS) entry which is preliminary data.</text>
</comment>
<dbReference type="GO" id="GO:0003942">
    <property type="term" value="F:N-acetyl-gamma-glutamyl-phosphate reductase activity"/>
    <property type="evidence" value="ECO:0007669"/>
    <property type="project" value="UniProtKB-EC"/>
</dbReference>
<dbReference type="PANTHER" id="PTHR32338:SF10">
    <property type="entry name" value="N-ACETYL-GAMMA-GLUTAMYL-PHOSPHATE REDUCTASE, CHLOROPLASTIC-RELATED"/>
    <property type="match status" value="1"/>
</dbReference>
<dbReference type="Gene3D" id="3.30.360.10">
    <property type="entry name" value="Dihydrodipicolinate Reductase, domain 2"/>
    <property type="match status" value="1"/>
</dbReference>
<feature type="domain" description="Semialdehyde dehydrogenase NAD-binding" evidence="6">
    <location>
        <begin position="4"/>
        <end position="106"/>
    </location>
</feature>
<dbReference type="HAMAP" id="MF_01110">
    <property type="entry name" value="ArgC_type2"/>
    <property type="match status" value="1"/>
</dbReference>
<evidence type="ECO:0000256" key="3">
    <source>
        <dbReference type="ARBA" id="ARBA00022605"/>
    </source>
</evidence>
<dbReference type="NCBIfam" id="TIGR01851">
    <property type="entry name" value="argC_other"/>
    <property type="match status" value="1"/>
</dbReference>
<keyword evidence="5 7" id="KW-0560">Oxidoreductase</keyword>
<evidence type="ECO:0000313" key="7">
    <source>
        <dbReference type="EMBL" id="OIQ90083.1"/>
    </source>
</evidence>
<keyword evidence="1" id="KW-0963">Cytoplasm</keyword>
<dbReference type="SUPFAM" id="SSF55347">
    <property type="entry name" value="Glyceraldehyde-3-phosphate dehydrogenase-like, C-terminal domain"/>
    <property type="match status" value="1"/>
</dbReference>
<dbReference type="InterPro" id="IPR000534">
    <property type="entry name" value="Semialdehyde_DH_NAD-bd"/>
</dbReference>
<proteinExistence type="inferred from homology"/>
<evidence type="ECO:0000259" key="6">
    <source>
        <dbReference type="SMART" id="SM00859"/>
    </source>
</evidence>
<dbReference type="Pfam" id="PF22698">
    <property type="entry name" value="Semialdhyde_dhC_1"/>
    <property type="match status" value="1"/>
</dbReference>
<gene>
    <name evidence="7" type="primary">argC_10</name>
    <name evidence="7" type="ORF">GALL_280390</name>
</gene>
<dbReference type="GO" id="GO:0005737">
    <property type="term" value="C:cytoplasm"/>
    <property type="evidence" value="ECO:0007669"/>
    <property type="project" value="InterPro"/>
</dbReference>
<sequence>MKPILFVDGSEGTTGLEINERLAGRSDVDVRAIDPERRKDPEARRAMINGADLVFLCLPDAASKEAVALAAGNPKVRFIDASTAHRTNPEWVYGLPELHHGQQRAAVKQSRRVAVPGCHASGFNLIVAPLVREGLVAPDYPFTCTSITGFSGGGKKLIAAYAAEPASVEARQAKESTRDERVAPRPYALGLTHKHLPEMKAVSGLAFAPHFMPIASDFYRGMAVCIPLQRRLMKKPQSAAELAAFYAQAYAGERFVRAMPFADAAQVDDGFFKTLSCNGTNRCDLTVFGNDDQALVIARLDNLGKGASGAAVQCMNLMLGFEEGTGLVG</sequence>
<reference evidence="7" key="1">
    <citation type="submission" date="2016-10" db="EMBL/GenBank/DDBJ databases">
        <title>Sequence of Gallionella enrichment culture.</title>
        <authorList>
            <person name="Poehlein A."/>
            <person name="Muehling M."/>
            <person name="Daniel R."/>
        </authorList>
    </citation>
    <scope>NUCLEOTIDE SEQUENCE</scope>
</reference>
<protein>
    <submittedName>
        <fullName evidence="7">N-acetyl-gamma-glutamyl-phosphate reductase</fullName>
        <ecNumber evidence="7">1.2.1.38</ecNumber>
    </submittedName>
</protein>
<dbReference type="InterPro" id="IPR058924">
    <property type="entry name" value="AGPR_dimerisation_dom"/>
</dbReference>
<dbReference type="EC" id="1.2.1.38" evidence="7"/>
<accession>A0A1J5RKL6</accession>
<dbReference type="SUPFAM" id="SSF51735">
    <property type="entry name" value="NAD(P)-binding Rossmann-fold domains"/>
    <property type="match status" value="1"/>
</dbReference>
<keyword evidence="2" id="KW-0055">Arginine biosynthesis</keyword>
<dbReference type="Pfam" id="PF01118">
    <property type="entry name" value="Semialdhyde_dh"/>
    <property type="match status" value="1"/>
</dbReference>
<organism evidence="7">
    <name type="scientific">mine drainage metagenome</name>
    <dbReference type="NCBI Taxonomy" id="410659"/>
    <lineage>
        <taxon>unclassified sequences</taxon>
        <taxon>metagenomes</taxon>
        <taxon>ecological metagenomes</taxon>
    </lineage>
</organism>
<evidence type="ECO:0000256" key="2">
    <source>
        <dbReference type="ARBA" id="ARBA00022571"/>
    </source>
</evidence>
<dbReference type="InterPro" id="IPR010136">
    <property type="entry name" value="AGPR_type-2"/>
</dbReference>
<evidence type="ECO:0000256" key="4">
    <source>
        <dbReference type="ARBA" id="ARBA00022857"/>
    </source>
</evidence>
<name>A0A1J5RKL6_9ZZZZ</name>
<dbReference type="AlphaFoldDB" id="A0A1J5RKL6"/>
<dbReference type="PANTHER" id="PTHR32338">
    <property type="entry name" value="N-ACETYL-GAMMA-GLUTAMYL-PHOSPHATE REDUCTASE, CHLOROPLASTIC-RELATED-RELATED"/>
    <property type="match status" value="1"/>
</dbReference>
<dbReference type="CDD" id="cd17896">
    <property type="entry name" value="AGPR_2_N"/>
    <property type="match status" value="1"/>
</dbReference>
<dbReference type="InterPro" id="IPR036291">
    <property type="entry name" value="NAD(P)-bd_dom_sf"/>
</dbReference>